<reference evidence="1 2" key="1">
    <citation type="journal article" date="2016" name="Nat. Commun.">
        <title>Thousands of microbial genomes shed light on interconnected biogeochemical processes in an aquifer system.</title>
        <authorList>
            <person name="Anantharaman K."/>
            <person name="Brown C.T."/>
            <person name="Hug L.A."/>
            <person name="Sharon I."/>
            <person name="Castelle C.J."/>
            <person name="Probst A.J."/>
            <person name="Thomas B.C."/>
            <person name="Singh A."/>
            <person name="Wilkins M.J."/>
            <person name="Karaoz U."/>
            <person name="Brodie E.L."/>
            <person name="Williams K.H."/>
            <person name="Hubbard S.S."/>
            <person name="Banfield J.F."/>
        </authorList>
    </citation>
    <scope>NUCLEOTIDE SEQUENCE [LARGE SCALE GENOMIC DNA]</scope>
</reference>
<accession>A0A1F2UPG6</accession>
<dbReference type="Proteomes" id="UP000178086">
    <property type="component" value="Unassembled WGS sequence"/>
</dbReference>
<protein>
    <submittedName>
        <fullName evidence="1">Uncharacterized protein</fullName>
    </submittedName>
</protein>
<gene>
    <name evidence="1" type="ORF">A2074_06755</name>
</gene>
<sequence>MARNKAKHRARRAEKRLNQPWKVTAAEPLAETRIFPGQKRVVKHQSKPTIKVLHELAEALTRKRKPKPVNAERIISVEARCQMKIVAEPRTVTPSFEFRLDALSDNGYLWRNEYQELLACSDVDTAVFKSGHAESIEGDSPIDILRSIVFSNSIDESFAEQIGTGYMWKNENEALFAGYGGCNHKVSAIIDDNESFFLVH</sequence>
<name>A0A1F2UPG6_9ACTN</name>
<organism evidence="1 2">
    <name type="scientific">Candidatus Aquicultor primus</name>
    <dbReference type="NCBI Taxonomy" id="1797195"/>
    <lineage>
        <taxon>Bacteria</taxon>
        <taxon>Bacillati</taxon>
        <taxon>Actinomycetota</taxon>
        <taxon>Candidatus Aquicultoria</taxon>
        <taxon>Candidatus Aquicultorales</taxon>
        <taxon>Candidatus Aquicultoraceae</taxon>
        <taxon>Candidatus Aquicultor</taxon>
    </lineage>
</organism>
<proteinExistence type="predicted"/>
<evidence type="ECO:0000313" key="1">
    <source>
        <dbReference type="EMBL" id="OFW34859.1"/>
    </source>
</evidence>
<comment type="caution">
    <text evidence="1">The sequence shown here is derived from an EMBL/GenBank/DDBJ whole genome shotgun (WGS) entry which is preliminary data.</text>
</comment>
<dbReference type="AlphaFoldDB" id="A0A1F2UPG6"/>
<dbReference type="EMBL" id="MELI01000029">
    <property type="protein sequence ID" value="OFW34859.1"/>
    <property type="molecule type" value="Genomic_DNA"/>
</dbReference>
<evidence type="ECO:0000313" key="2">
    <source>
        <dbReference type="Proteomes" id="UP000178086"/>
    </source>
</evidence>